<feature type="domain" description="SGNH" evidence="10">
    <location>
        <begin position="438"/>
        <end position="665"/>
    </location>
</feature>
<feature type="transmembrane region" description="Helical" evidence="8">
    <location>
        <begin position="212"/>
        <end position="228"/>
    </location>
</feature>
<reference evidence="12" key="2">
    <citation type="submission" date="2024-06" db="EMBL/GenBank/DDBJ databases">
        <title>Micromonospora mangrovi CCTCC AA 2012012 genome sequences.</title>
        <authorList>
            <person name="Gao J."/>
        </authorList>
    </citation>
    <scope>NUCLEOTIDE SEQUENCE</scope>
    <source>
        <strain evidence="12">CCTCC AA 2012012</strain>
    </source>
</reference>
<evidence type="ECO:0000256" key="8">
    <source>
        <dbReference type="SAM" id="Phobius"/>
    </source>
</evidence>
<evidence type="ECO:0000256" key="6">
    <source>
        <dbReference type="ARBA" id="ARBA00023136"/>
    </source>
</evidence>
<evidence type="ECO:0000259" key="9">
    <source>
        <dbReference type="Pfam" id="PF01757"/>
    </source>
</evidence>
<dbReference type="InterPro" id="IPR036514">
    <property type="entry name" value="SGNH_hydro_sf"/>
</dbReference>
<evidence type="ECO:0000256" key="5">
    <source>
        <dbReference type="ARBA" id="ARBA00022989"/>
    </source>
</evidence>
<dbReference type="PANTHER" id="PTHR23028:SF53">
    <property type="entry name" value="ACYL_TRANSF_3 DOMAIN-CONTAINING PROTEIN"/>
    <property type="match status" value="1"/>
</dbReference>
<feature type="domain" description="Acyltransferase 3" evidence="9">
    <location>
        <begin position="14"/>
        <end position="345"/>
    </location>
</feature>
<evidence type="ECO:0000259" key="10">
    <source>
        <dbReference type="Pfam" id="PF19040"/>
    </source>
</evidence>
<name>A0AAU8HM86_9ACTN</name>
<dbReference type="GO" id="GO:0016747">
    <property type="term" value="F:acyltransferase activity, transferring groups other than amino-acyl groups"/>
    <property type="evidence" value="ECO:0007669"/>
    <property type="project" value="InterPro"/>
</dbReference>
<feature type="transmembrane region" description="Helical" evidence="8">
    <location>
        <begin position="39"/>
        <end position="59"/>
    </location>
</feature>
<feature type="transmembrane region" description="Helical" evidence="8">
    <location>
        <begin position="367"/>
        <end position="388"/>
    </location>
</feature>
<keyword evidence="4 8" id="KW-0812">Transmembrane</keyword>
<accession>A0AAU8HM86</accession>
<dbReference type="EMBL" id="CP159342">
    <property type="protein sequence ID" value="XCH77152.1"/>
    <property type="molecule type" value="Genomic_DNA"/>
</dbReference>
<feature type="transmembrane region" description="Helical" evidence="8">
    <location>
        <begin position="235"/>
        <end position="254"/>
    </location>
</feature>
<feature type="transmembrane region" description="Helical" evidence="8">
    <location>
        <begin position="153"/>
        <end position="171"/>
    </location>
</feature>
<keyword evidence="5 8" id="KW-1133">Transmembrane helix</keyword>
<dbReference type="Pfam" id="PF01757">
    <property type="entry name" value="Acyl_transf_3"/>
    <property type="match status" value="1"/>
</dbReference>
<dbReference type="AlphaFoldDB" id="A0AAU8HM86"/>
<protein>
    <submittedName>
        <fullName evidence="12">Acyltransferase family protein</fullName>
        <ecNumber evidence="12">2.3.1.-</ecNumber>
    </submittedName>
</protein>
<keyword evidence="2" id="KW-1003">Cell membrane</keyword>
<feature type="transmembrane region" description="Helical" evidence="8">
    <location>
        <begin position="290"/>
        <end position="308"/>
    </location>
</feature>
<dbReference type="InterPro" id="IPR043968">
    <property type="entry name" value="SGNH"/>
</dbReference>
<proteinExistence type="predicted"/>
<evidence type="ECO:0000256" key="4">
    <source>
        <dbReference type="ARBA" id="ARBA00022692"/>
    </source>
</evidence>
<feature type="transmembrane region" description="Helical" evidence="8">
    <location>
        <begin position="260"/>
        <end position="278"/>
    </location>
</feature>
<feature type="transmembrane region" description="Helical" evidence="8">
    <location>
        <begin position="80"/>
        <end position="100"/>
    </location>
</feature>
<keyword evidence="3 12" id="KW-0808">Transferase</keyword>
<dbReference type="InterPro" id="IPR002656">
    <property type="entry name" value="Acyl_transf_3_dom"/>
</dbReference>
<dbReference type="PANTHER" id="PTHR23028">
    <property type="entry name" value="ACETYLTRANSFERASE"/>
    <property type="match status" value="1"/>
</dbReference>
<keyword evidence="6 8" id="KW-0472">Membrane</keyword>
<dbReference type="GO" id="GO:0005886">
    <property type="term" value="C:plasma membrane"/>
    <property type="evidence" value="ECO:0007669"/>
    <property type="project" value="UniProtKB-SubCell"/>
</dbReference>
<evidence type="ECO:0000313" key="12">
    <source>
        <dbReference type="EMBL" id="XCH77152.1"/>
    </source>
</evidence>
<dbReference type="EMBL" id="CP157762">
    <property type="protein sequence ID" value="XBP96447.1"/>
    <property type="molecule type" value="Genomic_DNA"/>
</dbReference>
<evidence type="ECO:0000313" key="11">
    <source>
        <dbReference type="EMBL" id="XBP96447.1"/>
    </source>
</evidence>
<evidence type="ECO:0000256" key="2">
    <source>
        <dbReference type="ARBA" id="ARBA00022475"/>
    </source>
</evidence>
<feature type="transmembrane region" description="Helical" evidence="8">
    <location>
        <begin position="178"/>
        <end position="200"/>
    </location>
</feature>
<gene>
    <name evidence="12" type="ORF">ABUL08_14020</name>
    <name evidence="11" type="ORF">VK199_13960</name>
</gene>
<dbReference type="EC" id="2.3.1.-" evidence="12"/>
<feature type="transmembrane region" description="Helical" evidence="8">
    <location>
        <begin position="328"/>
        <end position="347"/>
    </location>
</feature>
<dbReference type="InterPro" id="IPR050879">
    <property type="entry name" value="Acyltransferase_3"/>
</dbReference>
<comment type="subcellular location">
    <subcellularLocation>
        <location evidence="1">Cell membrane</location>
        <topology evidence="1">Multi-pass membrane protein</topology>
    </subcellularLocation>
</comment>
<dbReference type="SUPFAM" id="SSF52266">
    <property type="entry name" value="SGNH hydrolase"/>
    <property type="match status" value="1"/>
</dbReference>
<dbReference type="Gene3D" id="3.40.50.1110">
    <property type="entry name" value="SGNH hydrolase"/>
    <property type="match status" value="1"/>
</dbReference>
<evidence type="ECO:0000256" key="7">
    <source>
        <dbReference type="ARBA" id="ARBA00023315"/>
    </source>
</evidence>
<keyword evidence="7 12" id="KW-0012">Acyltransferase</keyword>
<dbReference type="Pfam" id="PF19040">
    <property type="entry name" value="SGNH"/>
    <property type="match status" value="1"/>
</dbReference>
<reference evidence="11" key="1">
    <citation type="submission" date="2024-01" db="EMBL/GenBank/DDBJ databases">
        <title>The genome sequence of Micromonospora mangrovi CCTCC AA 2012012.</title>
        <authorList>
            <person name="Gao J."/>
        </authorList>
    </citation>
    <scope>NUCLEOTIDE SEQUENCE</scope>
    <source>
        <strain evidence="11">CCTCC AA 2012012</strain>
    </source>
</reference>
<evidence type="ECO:0000256" key="3">
    <source>
        <dbReference type="ARBA" id="ARBA00022679"/>
    </source>
</evidence>
<sequence>MQVRQPRSTSFRSDIEGMRGLAVTMVVLYHAGVPGLDGGFVGVDVFFVISGFLITRLLTRELADTGRISLATFYARRIRRLLPAAALVAVATFALARLVMPPLSLLDLRRDALATLAYVSNYWFAVRNTDYLQDHLGASPYQQYWSLAVEEQFYLLWPALLIVATLLLRRFMSVRSAVLVAVGTVLVASFALCVVVTANAQPWAFFGLPTRAWELAAGGLVALTLGGARTVSRPVAQGLGVLGLLVVLVAPSLLAGHLDFPGWAAAVPVAGAVALLASGSLGRGPLQAVLGWRGLTALGGLSYSIYLWHWPLLLLTGAGRGGALSWPARVGVLAGTVLAAWLTYRFVEQPLRHQAWLSLRPRRTVGFAALSTVGAAGLALVLAVPPALHLDRPAQAAAAARADTGAPPDRWTTYVPANLTPSLRAAGDDFPVVFRDGCHSDFRDVEVHSCVYGRADSPHTIVLFGDSHAAQWFPPLRAIAEARGLRLVSLTKSGCPTAEVDKYTSFFARDYWECTEWRHRALDRIVAERPELVLVANGTNATGRDRVPDDQWFAGMNTMFDRLRSVPDVTVLADTPYADGDVPVCLSDRLTDALTCAVRRSSGINLPFTRAEAALVRQRGGHYLDLNDHICGPQVCPAIIGNILVYIDRHHLSPQITTWLRAPLEQGVVAALGPADRR</sequence>
<dbReference type="RefSeq" id="WP_350938184.1">
    <property type="nucleotide sequence ID" value="NZ_CP157762.1"/>
</dbReference>
<evidence type="ECO:0000256" key="1">
    <source>
        <dbReference type="ARBA" id="ARBA00004651"/>
    </source>
</evidence>
<organism evidence="12">
    <name type="scientific">Micromonospora sp. CCTCC AA 2012012</name>
    <dbReference type="NCBI Taxonomy" id="3111921"/>
    <lineage>
        <taxon>Bacteria</taxon>
        <taxon>Bacillati</taxon>
        <taxon>Actinomycetota</taxon>
        <taxon>Actinomycetes</taxon>
        <taxon>Micromonosporales</taxon>
        <taxon>Micromonosporaceae</taxon>
        <taxon>Micromonospora</taxon>
    </lineage>
</organism>
<dbReference type="GO" id="GO:0009103">
    <property type="term" value="P:lipopolysaccharide biosynthetic process"/>
    <property type="evidence" value="ECO:0007669"/>
    <property type="project" value="TreeGrafter"/>
</dbReference>